<keyword evidence="2" id="KW-0808">Transferase</keyword>
<name>A0A6C0JG79_9ZZZZ</name>
<protein>
    <recommendedName>
        <fullName evidence="1">UDP-N-acetylglucosamine diphosphorylase</fullName>
        <ecNumber evidence="1">2.7.7.23</ecNumber>
    </recommendedName>
</protein>
<dbReference type="EMBL" id="MN740361">
    <property type="protein sequence ID" value="QHU02664.1"/>
    <property type="molecule type" value="Genomic_DNA"/>
</dbReference>
<dbReference type="InterPro" id="IPR029044">
    <property type="entry name" value="Nucleotide-diphossugar_trans"/>
</dbReference>
<evidence type="ECO:0000256" key="3">
    <source>
        <dbReference type="ARBA" id="ARBA00022695"/>
    </source>
</evidence>
<dbReference type="GO" id="GO:0003977">
    <property type="term" value="F:UDP-N-acetylglucosamine diphosphorylase activity"/>
    <property type="evidence" value="ECO:0007669"/>
    <property type="project" value="UniProtKB-EC"/>
</dbReference>
<proteinExistence type="predicted"/>
<dbReference type="Pfam" id="PF12804">
    <property type="entry name" value="NTP_transf_3"/>
    <property type="match status" value="1"/>
</dbReference>
<evidence type="ECO:0000256" key="4">
    <source>
        <dbReference type="ARBA" id="ARBA00048493"/>
    </source>
</evidence>
<dbReference type="InterPro" id="IPR050065">
    <property type="entry name" value="GlmU-like"/>
</dbReference>
<keyword evidence="3" id="KW-0548">Nucleotidyltransferase</keyword>
<dbReference type="Gene3D" id="3.90.550.10">
    <property type="entry name" value="Spore Coat Polysaccharide Biosynthesis Protein SpsA, Chain A"/>
    <property type="match status" value="1"/>
</dbReference>
<dbReference type="EC" id="2.7.7.23" evidence="1"/>
<comment type="catalytic activity">
    <reaction evidence="4">
        <text>N-acetyl-alpha-D-glucosamine 1-phosphate + UTP + H(+) = UDP-N-acetyl-alpha-D-glucosamine + diphosphate</text>
        <dbReference type="Rhea" id="RHEA:13509"/>
        <dbReference type="ChEBI" id="CHEBI:15378"/>
        <dbReference type="ChEBI" id="CHEBI:33019"/>
        <dbReference type="ChEBI" id="CHEBI:46398"/>
        <dbReference type="ChEBI" id="CHEBI:57705"/>
        <dbReference type="ChEBI" id="CHEBI:57776"/>
        <dbReference type="EC" id="2.7.7.23"/>
    </reaction>
</comment>
<dbReference type="SUPFAM" id="SSF53448">
    <property type="entry name" value="Nucleotide-diphospho-sugar transferases"/>
    <property type="match status" value="1"/>
</dbReference>
<dbReference type="AlphaFoldDB" id="A0A6C0JG79"/>
<dbReference type="InterPro" id="IPR025877">
    <property type="entry name" value="MobA-like_NTP_Trfase"/>
</dbReference>
<reference evidence="6" key="1">
    <citation type="journal article" date="2020" name="Nature">
        <title>Giant virus diversity and host interactions through global metagenomics.</title>
        <authorList>
            <person name="Schulz F."/>
            <person name="Roux S."/>
            <person name="Paez-Espino D."/>
            <person name="Jungbluth S."/>
            <person name="Walsh D.A."/>
            <person name="Denef V.J."/>
            <person name="McMahon K.D."/>
            <person name="Konstantinidis K.T."/>
            <person name="Eloe-Fadrosh E.A."/>
            <person name="Kyrpides N.C."/>
            <person name="Woyke T."/>
        </authorList>
    </citation>
    <scope>NUCLEOTIDE SEQUENCE</scope>
    <source>
        <strain evidence="6">GVMAG-M-3300025880-76</strain>
    </source>
</reference>
<evidence type="ECO:0000256" key="2">
    <source>
        <dbReference type="ARBA" id="ARBA00022679"/>
    </source>
</evidence>
<evidence type="ECO:0000313" key="6">
    <source>
        <dbReference type="EMBL" id="QHU02664.1"/>
    </source>
</evidence>
<organism evidence="6">
    <name type="scientific">viral metagenome</name>
    <dbReference type="NCBI Taxonomy" id="1070528"/>
    <lineage>
        <taxon>unclassified sequences</taxon>
        <taxon>metagenomes</taxon>
        <taxon>organismal metagenomes</taxon>
    </lineage>
</organism>
<dbReference type="PANTHER" id="PTHR43584">
    <property type="entry name" value="NUCLEOTIDYL TRANSFERASE"/>
    <property type="match status" value="1"/>
</dbReference>
<sequence length="270" mass="30413">MSEHSVEHLYDLDKRYHEIGGKTVVTILAGGNGTRMRSSVPKVLHHFLGVPMLVKIIRECINLNPYKVIVVTGSFHDDIIDTLERYHLTSSKIVTCQQKHQLGTGDAVKSTLHEYCENDCVVILNADMPAITSEFLSNLVSQYKTTKKNMIVTCEVDNPTGYGRIVTDIDDKVLRIIEEKDCSLKDKELNLINSGIYICCARTLTTVVPKILNDNAQKEYYLTSMVDVATCYSDDFYSHKLLCGDNRLVCGVNTPEQLIQLETSALQYRD</sequence>
<dbReference type="PANTHER" id="PTHR43584:SF3">
    <property type="entry name" value="BIFUNCTIONAL PROTEIN GLMU"/>
    <property type="match status" value="1"/>
</dbReference>
<accession>A0A6C0JG79</accession>
<evidence type="ECO:0000256" key="1">
    <source>
        <dbReference type="ARBA" id="ARBA00012457"/>
    </source>
</evidence>
<feature type="domain" description="MobA-like NTP transferase" evidence="5">
    <location>
        <begin position="26"/>
        <end position="157"/>
    </location>
</feature>
<evidence type="ECO:0000259" key="5">
    <source>
        <dbReference type="Pfam" id="PF12804"/>
    </source>
</evidence>